<dbReference type="AlphaFoldDB" id="A0A1E3JB98"/>
<accession>A0A1E3JB98</accession>
<dbReference type="Proteomes" id="UP000095149">
    <property type="component" value="Unassembled WGS sequence"/>
</dbReference>
<feature type="compositionally biased region" description="Polar residues" evidence="1">
    <location>
        <begin position="72"/>
        <end position="89"/>
    </location>
</feature>
<evidence type="ECO:0000313" key="3">
    <source>
        <dbReference type="Proteomes" id="UP000095149"/>
    </source>
</evidence>
<evidence type="ECO:0000313" key="2">
    <source>
        <dbReference type="EMBL" id="ODN97191.1"/>
    </source>
</evidence>
<comment type="caution">
    <text evidence="2">The sequence shown here is derived from an EMBL/GenBank/DDBJ whole genome shotgun (WGS) entry which is preliminary data.</text>
</comment>
<name>A0A1E3JB98_9TREE</name>
<feature type="region of interest" description="Disordered" evidence="1">
    <location>
        <begin position="190"/>
        <end position="262"/>
    </location>
</feature>
<feature type="region of interest" description="Disordered" evidence="1">
    <location>
        <begin position="316"/>
        <end position="439"/>
    </location>
</feature>
<gene>
    <name evidence="2" type="ORF">I350_08171</name>
</gene>
<evidence type="ECO:0000256" key="1">
    <source>
        <dbReference type="SAM" id="MobiDB-lite"/>
    </source>
</evidence>
<dbReference type="OrthoDB" id="2575760at2759"/>
<organism evidence="2 3">
    <name type="scientific">Cryptococcus amylolentus CBS 6273</name>
    <dbReference type="NCBI Taxonomy" id="1296118"/>
    <lineage>
        <taxon>Eukaryota</taxon>
        <taxon>Fungi</taxon>
        <taxon>Dikarya</taxon>
        <taxon>Basidiomycota</taxon>
        <taxon>Agaricomycotina</taxon>
        <taxon>Tremellomycetes</taxon>
        <taxon>Tremellales</taxon>
        <taxon>Cryptococcaceae</taxon>
        <taxon>Cryptococcus</taxon>
    </lineage>
</organism>
<protein>
    <submittedName>
        <fullName evidence="2">Uncharacterized protein</fullName>
    </submittedName>
</protein>
<feature type="compositionally biased region" description="Low complexity" evidence="1">
    <location>
        <begin position="316"/>
        <end position="331"/>
    </location>
</feature>
<sequence length="516" mass="56061">MSSQSHDLQPPIRRPSSAEELKVTETTSNTEYTPVKPESAAREGEAAAVVVDDTEAAHDPIQEPTGPVNDVVKTTCTPDESSLARSTPANPTPAAEPSHQLAPPAEPIRRPSQNSSQNSSEKRLRLDFSKSMQNLKKRKGSEVKTRGRANSLNEKESIPPVPTLRGRPVVATAEKPKSFGFAAFFRKLTGQSSEKERSEKKSKAEKRKTLFASAPKAVQTEDRVAPQEIKEAQKETKEIVPEEKVVEDSKIPTSAVQPAAQGPVDPCQIALPPSLLVAPIILEPVIAPAADQKETTIDPQAQAMLSLEGFFIDTNAPSARSSSSAAHVSPRQTTERAPEDQMPSPIRIPSVPNFREKTPLSASSVESTVDEDRLITPVESRSSAHESSLERAGVFAGRAGETKLQPRRSHSPPKTTDLSEMGMGGGPGPSGLASSKNKSWRRSMINLSSPLNRRESHKLPPTSHDAYIAQQQRIKLNRVSCQPVIYRTGAEAVRGKMETMGMREEDEEVAETFFMS</sequence>
<proteinExistence type="predicted"/>
<feature type="compositionally biased region" description="Basic and acidic residues" evidence="1">
    <location>
        <begin position="193"/>
        <end position="202"/>
    </location>
</feature>
<reference evidence="2 3" key="1">
    <citation type="submission" date="2016-06" db="EMBL/GenBank/DDBJ databases">
        <title>Evolution of pathogenesis and genome organization in the Tremellales.</title>
        <authorList>
            <person name="Cuomo C."/>
            <person name="Litvintseva A."/>
            <person name="Heitman J."/>
            <person name="Chen Y."/>
            <person name="Sun S."/>
            <person name="Springer D."/>
            <person name="Dromer F."/>
            <person name="Young S."/>
            <person name="Zeng Q."/>
            <person name="Chapman S."/>
            <person name="Gujja S."/>
            <person name="Saif S."/>
            <person name="Birren B."/>
        </authorList>
    </citation>
    <scope>NUCLEOTIDE SEQUENCE [LARGE SCALE GENOMIC DNA]</scope>
    <source>
        <strain evidence="2 3">CBS 6273</strain>
    </source>
</reference>
<feature type="compositionally biased region" description="Basic and acidic residues" evidence="1">
    <location>
        <begin position="219"/>
        <end position="250"/>
    </location>
</feature>
<feature type="region of interest" description="Disordered" evidence="1">
    <location>
        <begin position="1"/>
        <end position="169"/>
    </location>
</feature>
<dbReference type="EMBL" id="MEKH01000014">
    <property type="protein sequence ID" value="ODN97191.1"/>
    <property type="molecule type" value="Genomic_DNA"/>
</dbReference>